<gene>
    <name evidence="1" type="ORF">NDU88_000969</name>
</gene>
<protein>
    <submittedName>
        <fullName evidence="1">Uncharacterized protein</fullName>
    </submittedName>
</protein>
<sequence>MLRCALHIEAQLMRSLTIYSFKTKRGRRYARRVPNNQHYGARQKCRSASRLKRSSIWILWYADAKRIITRAPVKQL</sequence>
<dbReference type="Proteomes" id="UP001066276">
    <property type="component" value="Chromosome 5"/>
</dbReference>
<accession>A0AAV7RA94</accession>
<dbReference type="AlphaFoldDB" id="A0AAV7RA94"/>
<organism evidence="1 2">
    <name type="scientific">Pleurodeles waltl</name>
    <name type="common">Iberian ribbed newt</name>
    <dbReference type="NCBI Taxonomy" id="8319"/>
    <lineage>
        <taxon>Eukaryota</taxon>
        <taxon>Metazoa</taxon>
        <taxon>Chordata</taxon>
        <taxon>Craniata</taxon>
        <taxon>Vertebrata</taxon>
        <taxon>Euteleostomi</taxon>
        <taxon>Amphibia</taxon>
        <taxon>Batrachia</taxon>
        <taxon>Caudata</taxon>
        <taxon>Salamandroidea</taxon>
        <taxon>Salamandridae</taxon>
        <taxon>Pleurodelinae</taxon>
        <taxon>Pleurodeles</taxon>
    </lineage>
</organism>
<proteinExistence type="predicted"/>
<dbReference type="EMBL" id="JANPWB010000009">
    <property type="protein sequence ID" value="KAJ1148129.1"/>
    <property type="molecule type" value="Genomic_DNA"/>
</dbReference>
<keyword evidence="2" id="KW-1185">Reference proteome</keyword>
<evidence type="ECO:0000313" key="1">
    <source>
        <dbReference type="EMBL" id="KAJ1148129.1"/>
    </source>
</evidence>
<name>A0AAV7RA94_PLEWA</name>
<comment type="caution">
    <text evidence="1">The sequence shown here is derived from an EMBL/GenBank/DDBJ whole genome shotgun (WGS) entry which is preliminary data.</text>
</comment>
<evidence type="ECO:0000313" key="2">
    <source>
        <dbReference type="Proteomes" id="UP001066276"/>
    </source>
</evidence>
<reference evidence="1" key="1">
    <citation type="journal article" date="2022" name="bioRxiv">
        <title>Sequencing and chromosome-scale assembly of the giantPleurodeles waltlgenome.</title>
        <authorList>
            <person name="Brown T."/>
            <person name="Elewa A."/>
            <person name="Iarovenko S."/>
            <person name="Subramanian E."/>
            <person name="Araus A.J."/>
            <person name="Petzold A."/>
            <person name="Susuki M."/>
            <person name="Suzuki K.-i.T."/>
            <person name="Hayashi T."/>
            <person name="Toyoda A."/>
            <person name="Oliveira C."/>
            <person name="Osipova E."/>
            <person name="Leigh N.D."/>
            <person name="Simon A."/>
            <person name="Yun M.H."/>
        </authorList>
    </citation>
    <scope>NUCLEOTIDE SEQUENCE</scope>
    <source>
        <strain evidence="1">20211129_DDA</strain>
        <tissue evidence="1">Liver</tissue>
    </source>
</reference>